<dbReference type="RefSeq" id="WP_301190890.1">
    <property type="nucleotide sequence ID" value="NZ_JAPDPJ010000027.1"/>
</dbReference>
<dbReference type="GO" id="GO:0003677">
    <property type="term" value="F:DNA binding"/>
    <property type="evidence" value="ECO:0007669"/>
    <property type="project" value="InterPro"/>
</dbReference>
<dbReference type="Pfam" id="PF04542">
    <property type="entry name" value="Sigma70_r2"/>
    <property type="match status" value="1"/>
</dbReference>
<dbReference type="PANTHER" id="PTHR43133">
    <property type="entry name" value="RNA POLYMERASE ECF-TYPE SIGMA FACTO"/>
    <property type="match status" value="1"/>
</dbReference>
<dbReference type="AlphaFoldDB" id="A0AAE3M5R2"/>
<dbReference type="PANTHER" id="PTHR43133:SF46">
    <property type="entry name" value="RNA POLYMERASE SIGMA-70 FACTOR ECF SUBFAMILY"/>
    <property type="match status" value="1"/>
</dbReference>
<dbReference type="InterPro" id="IPR007627">
    <property type="entry name" value="RNA_pol_sigma70_r2"/>
</dbReference>
<dbReference type="InterPro" id="IPR014327">
    <property type="entry name" value="RNA_pol_sigma70_bacteroid"/>
</dbReference>
<dbReference type="InterPro" id="IPR014284">
    <property type="entry name" value="RNA_pol_sigma-70_dom"/>
</dbReference>
<evidence type="ECO:0000313" key="8">
    <source>
        <dbReference type="Proteomes" id="UP001209229"/>
    </source>
</evidence>
<dbReference type="InterPro" id="IPR013325">
    <property type="entry name" value="RNA_pol_sigma_r2"/>
</dbReference>
<evidence type="ECO:0000256" key="2">
    <source>
        <dbReference type="ARBA" id="ARBA00023015"/>
    </source>
</evidence>
<sequence length="195" mass="22874">MIKKEYNSDYDMAEGLQKGEMDAFNAIFKKYSSRLYGFTIKHLKSEVETEGLVQNVFLKVWENRKNVKKEHSLKSYLFTIAYHEMVHVFKKKKIFFDISAESAVSIRSDYELEKQIEYKFVLEEVDKLIDLLPDKQKQVFIKSRKEGKSTKEIAEELNISPGTVDNNISAALKFIRKHISSSNPAFFLFFILFFI</sequence>
<dbReference type="GO" id="GO:0006352">
    <property type="term" value="P:DNA-templated transcription initiation"/>
    <property type="evidence" value="ECO:0007669"/>
    <property type="project" value="InterPro"/>
</dbReference>
<reference evidence="7" key="1">
    <citation type="submission" date="2022-10" db="EMBL/GenBank/DDBJ databases">
        <authorList>
            <person name="Yu W.X."/>
        </authorList>
    </citation>
    <scope>NUCLEOTIDE SEQUENCE</scope>
    <source>
        <strain evidence="7">AAT</strain>
    </source>
</reference>
<dbReference type="SUPFAM" id="SSF88946">
    <property type="entry name" value="Sigma2 domain of RNA polymerase sigma factors"/>
    <property type="match status" value="1"/>
</dbReference>
<dbReference type="InterPro" id="IPR013249">
    <property type="entry name" value="RNA_pol_sigma70_r4_t2"/>
</dbReference>
<gene>
    <name evidence="7" type="ORF">OM075_12665</name>
</gene>
<dbReference type="EMBL" id="JAPDPJ010000027">
    <property type="protein sequence ID" value="MCW3787325.1"/>
    <property type="molecule type" value="Genomic_DNA"/>
</dbReference>
<dbReference type="Gene3D" id="1.10.1740.10">
    <property type="match status" value="1"/>
</dbReference>
<dbReference type="InterPro" id="IPR036388">
    <property type="entry name" value="WH-like_DNA-bd_sf"/>
</dbReference>
<name>A0AAE3M5R2_9BACT</name>
<keyword evidence="4" id="KW-0804">Transcription</keyword>
<dbReference type="NCBIfam" id="TIGR02985">
    <property type="entry name" value="Sig70_bacteroi1"/>
    <property type="match status" value="1"/>
</dbReference>
<dbReference type="Pfam" id="PF08281">
    <property type="entry name" value="Sigma70_r4_2"/>
    <property type="match status" value="1"/>
</dbReference>
<accession>A0AAE3M5R2</accession>
<dbReference type="InterPro" id="IPR039425">
    <property type="entry name" value="RNA_pol_sigma-70-like"/>
</dbReference>
<feature type="domain" description="RNA polymerase sigma-70 region 2" evidence="5">
    <location>
        <begin position="28"/>
        <end position="93"/>
    </location>
</feature>
<evidence type="ECO:0000259" key="6">
    <source>
        <dbReference type="Pfam" id="PF08281"/>
    </source>
</evidence>
<keyword evidence="8" id="KW-1185">Reference proteome</keyword>
<dbReference type="SUPFAM" id="SSF88659">
    <property type="entry name" value="Sigma3 and sigma4 domains of RNA polymerase sigma factors"/>
    <property type="match status" value="1"/>
</dbReference>
<organism evidence="7 8">
    <name type="scientific">Plebeiibacterium sediminum</name>
    <dbReference type="NCBI Taxonomy" id="2992112"/>
    <lineage>
        <taxon>Bacteria</taxon>
        <taxon>Pseudomonadati</taxon>
        <taxon>Bacteroidota</taxon>
        <taxon>Bacteroidia</taxon>
        <taxon>Marinilabiliales</taxon>
        <taxon>Marinilabiliaceae</taxon>
        <taxon>Plebeiibacterium</taxon>
    </lineage>
</organism>
<dbReference type="Gene3D" id="1.10.10.10">
    <property type="entry name" value="Winged helix-like DNA-binding domain superfamily/Winged helix DNA-binding domain"/>
    <property type="match status" value="1"/>
</dbReference>
<comment type="caution">
    <text evidence="7">The sequence shown here is derived from an EMBL/GenBank/DDBJ whole genome shotgun (WGS) entry which is preliminary data.</text>
</comment>
<comment type="similarity">
    <text evidence="1">Belongs to the sigma-70 factor family. ECF subfamily.</text>
</comment>
<evidence type="ECO:0000256" key="3">
    <source>
        <dbReference type="ARBA" id="ARBA00023082"/>
    </source>
</evidence>
<evidence type="ECO:0000256" key="4">
    <source>
        <dbReference type="ARBA" id="ARBA00023163"/>
    </source>
</evidence>
<keyword evidence="3" id="KW-0731">Sigma factor</keyword>
<dbReference type="Proteomes" id="UP001209229">
    <property type="component" value="Unassembled WGS sequence"/>
</dbReference>
<keyword evidence="2" id="KW-0805">Transcription regulation</keyword>
<proteinExistence type="inferred from homology"/>
<feature type="domain" description="RNA polymerase sigma factor 70 region 4 type 2" evidence="6">
    <location>
        <begin position="123"/>
        <end position="174"/>
    </location>
</feature>
<dbReference type="NCBIfam" id="TIGR02937">
    <property type="entry name" value="sigma70-ECF"/>
    <property type="match status" value="1"/>
</dbReference>
<evidence type="ECO:0000256" key="1">
    <source>
        <dbReference type="ARBA" id="ARBA00010641"/>
    </source>
</evidence>
<evidence type="ECO:0000259" key="5">
    <source>
        <dbReference type="Pfam" id="PF04542"/>
    </source>
</evidence>
<evidence type="ECO:0000313" key="7">
    <source>
        <dbReference type="EMBL" id="MCW3787325.1"/>
    </source>
</evidence>
<protein>
    <submittedName>
        <fullName evidence="7">RNA polymerase sigma-70 factor</fullName>
    </submittedName>
</protein>
<dbReference type="CDD" id="cd06171">
    <property type="entry name" value="Sigma70_r4"/>
    <property type="match status" value="1"/>
</dbReference>
<dbReference type="InterPro" id="IPR013324">
    <property type="entry name" value="RNA_pol_sigma_r3/r4-like"/>
</dbReference>
<dbReference type="GO" id="GO:0016987">
    <property type="term" value="F:sigma factor activity"/>
    <property type="evidence" value="ECO:0007669"/>
    <property type="project" value="UniProtKB-KW"/>
</dbReference>